<dbReference type="GO" id="GO:0046872">
    <property type="term" value="F:metal ion binding"/>
    <property type="evidence" value="ECO:0007669"/>
    <property type="project" value="UniProtKB-KW"/>
</dbReference>
<evidence type="ECO:0000256" key="5">
    <source>
        <dbReference type="ARBA" id="ARBA00023239"/>
    </source>
</evidence>
<dbReference type="InterPro" id="IPR017946">
    <property type="entry name" value="PLC-like_Pdiesterase_TIM-brl"/>
</dbReference>
<dbReference type="PANTHER" id="PTHR46320">
    <property type="entry name" value="GLYCEROPHOSPHODIESTER PHOSPHODIESTERASE 1"/>
    <property type="match status" value="1"/>
</dbReference>
<dbReference type="PROSITE" id="PS51704">
    <property type="entry name" value="GP_PDE"/>
    <property type="match status" value="1"/>
</dbReference>
<evidence type="ECO:0000256" key="3">
    <source>
        <dbReference type="ARBA" id="ARBA00022842"/>
    </source>
</evidence>
<dbReference type="SUPFAM" id="SSF51695">
    <property type="entry name" value="PLC-like phosphodiesterases"/>
    <property type="match status" value="1"/>
</dbReference>
<dbReference type="CDD" id="cd08573">
    <property type="entry name" value="GDPD_GDE1"/>
    <property type="match status" value="1"/>
</dbReference>
<feature type="domain" description="GP-PDE" evidence="6">
    <location>
        <begin position="46"/>
        <end position="310"/>
    </location>
</feature>
<evidence type="ECO:0000256" key="2">
    <source>
        <dbReference type="ARBA" id="ARBA00022723"/>
    </source>
</evidence>
<reference evidence="7" key="2">
    <citation type="submission" date="2021-09" db="EMBL/GenBank/DDBJ databases">
        <authorList>
            <person name="Jia N."/>
            <person name="Wang J."/>
            <person name="Shi W."/>
            <person name="Du L."/>
            <person name="Sun Y."/>
            <person name="Zhan W."/>
            <person name="Jiang J."/>
            <person name="Wang Q."/>
            <person name="Zhang B."/>
            <person name="Ji P."/>
            <person name="Sakyi L.B."/>
            <person name="Cui X."/>
            <person name="Yuan T."/>
            <person name="Jiang B."/>
            <person name="Yang W."/>
            <person name="Lam T.T.-Y."/>
            <person name="Chang Q."/>
            <person name="Ding S."/>
            <person name="Wang X."/>
            <person name="Zhu J."/>
            <person name="Ruan X."/>
            <person name="Zhao L."/>
            <person name="Wei J."/>
            <person name="Que T."/>
            <person name="Du C."/>
            <person name="Cheng J."/>
            <person name="Dai P."/>
            <person name="Han X."/>
            <person name="Huang E."/>
            <person name="Gao Y."/>
            <person name="Liu J."/>
            <person name="Shao H."/>
            <person name="Ye R."/>
            <person name="Li L."/>
            <person name="Wei W."/>
            <person name="Wang X."/>
            <person name="Wang C."/>
            <person name="Huo Q."/>
            <person name="Li W."/>
            <person name="Guo W."/>
            <person name="Chen H."/>
            <person name="Chen S."/>
            <person name="Zhou L."/>
            <person name="Zhou L."/>
            <person name="Ni X."/>
            <person name="Tian J."/>
            <person name="Zhou Y."/>
            <person name="Sheng Y."/>
            <person name="Liu T."/>
            <person name="Pan Y."/>
            <person name="Xia L."/>
            <person name="Li J."/>
            <person name="Zhao F."/>
            <person name="Cao W."/>
        </authorList>
    </citation>
    <scope>NUCLEOTIDE SEQUENCE</scope>
    <source>
        <strain evidence="7">Rsan-2018</strain>
        <tissue evidence="7">Larvae</tissue>
    </source>
</reference>
<dbReference type="GO" id="GO:0070291">
    <property type="term" value="P:N-acylethanolamine metabolic process"/>
    <property type="evidence" value="ECO:0007669"/>
    <property type="project" value="TreeGrafter"/>
</dbReference>
<sequence length="310" mass="35062">MVSPQAVAIIAIIGGLAVRWSSIPRVDDSLVSEVIGVKNDDDSQLPPVFGHRGCALDAPENTLAAFQEAKKNNADGIEFDLTFTRDNVPVIFHDDTLERTTNGEGPIENITFEELRRLDASCKHPLAERFPRQRVPTLEEAVEECLRLGMRLIIDVKNPDSRAIEVVDKLFRERPELYGRALVASFYHNYVYLLRCRNPQIVTALTWQPGILAYEDMNNTRPRHESVLAHMIDRMADWLLDKALHSGLLPFLTGASVVMISDNVMSIEYVNAWHDWGVHVITWTPNHPSEKDFFRRSLGVSVITDTMHPV</sequence>
<keyword evidence="2" id="KW-0479">Metal-binding</keyword>
<keyword evidence="8" id="KW-1185">Reference proteome</keyword>
<dbReference type="EMBL" id="JABSTV010001249">
    <property type="protein sequence ID" value="KAH7961312.1"/>
    <property type="molecule type" value="Genomic_DNA"/>
</dbReference>
<dbReference type="GO" id="GO:0005886">
    <property type="term" value="C:plasma membrane"/>
    <property type="evidence" value="ECO:0007669"/>
    <property type="project" value="TreeGrafter"/>
</dbReference>
<evidence type="ECO:0000256" key="1">
    <source>
        <dbReference type="ARBA" id="ARBA00000110"/>
    </source>
</evidence>
<dbReference type="Gene3D" id="3.20.20.190">
    <property type="entry name" value="Phosphatidylinositol (PI) phosphodiesterase"/>
    <property type="match status" value="1"/>
</dbReference>
<dbReference type="GO" id="GO:0006644">
    <property type="term" value="P:phospholipid metabolic process"/>
    <property type="evidence" value="ECO:0007669"/>
    <property type="project" value="TreeGrafter"/>
</dbReference>
<dbReference type="GO" id="GO:0008889">
    <property type="term" value="F:glycerophosphodiester phosphodiesterase activity"/>
    <property type="evidence" value="ECO:0007669"/>
    <property type="project" value="TreeGrafter"/>
</dbReference>
<dbReference type="GO" id="GO:0006580">
    <property type="term" value="P:ethanolamine metabolic process"/>
    <property type="evidence" value="ECO:0007669"/>
    <property type="project" value="TreeGrafter"/>
</dbReference>
<dbReference type="Pfam" id="PF03009">
    <property type="entry name" value="GDPD"/>
    <property type="match status" value="1"/>
</dbReference>
<dbReference type="OrthoDB" id="197419at2759"/>
<comment type="catalytic activity">
    <reaction evidence="1">
        <text>an N-(acyl)-sphingosylphosphoethanolamine = an N-(acyl)-sphingosyl-1,3-cyclic phosphate + ethanolamine</text>
        <dbReference type="Rhea" id="RHEA:60648"/>
        <dbReference type="ChEBI" id="CHEBI:57603"/>
        <dbReference type="ChEBI" id="CHEBI:143891"/>
        <dbReference type="ChEBI" id="CHEBI:143892"/>
    </reaction>
</comment>
<dbReference type="VEuPathDB" id="VectorBase:RSAN_049123"/>
<name>A0A9D4PZR9_RHISA</name>
<organism evidence="7 8">
    <name type="scientific">Rhipicephalus sanguineus</name>
    <name type="common">Brown dog tick</name>
    <name type="synonym">Ixodes sanguineus</name>
    <dbReference type="NCBI Taxonomy" id="34632"/>
    <lineage>
        <taxon>Eukaryota</taxon>
        <taxon>Metazoa</taxon>
        <taxon>Ecdysozoa</taxon>
        <taxon>Arthropoda</taxon>
        <taxon>Chelicerata</taxon>
        <taxon>Arachnida</taxon>
        <taxon>Acari</taxon>
        <taxon>Parasitiformes</taxon>
        <taxon>Ixodida</taxon>
        <taxon>Ixodoidea</taxon>
        <taxon>Ixodidae</taxon>
        <taxon>Rhipicephalinae</taxon>
        <taxon>Rhipicephalus</taxon>
        <taxon>Rhipicephalus</taxon>
    </lineage>
</organism>
<reference evidence="7" key="1">
    <citation type="journal article" date="2020" name="Cell">
        <title>Large-Scale Comparative Analyses of Tick Genomes Elucidate Their Genetic Diversity and Vector Capacities.</title>
        <authorList>
            <consortium name="Tick Genome and Microbiome Consortium (TIGMIC)"/>
            <person name="Jia N."/>
            <person name="Wang J."/>
            <person name="Shi W."/>
            <person name="Du L."/>
            <person name="Sun Y."/>
            <person name="Zhan W."/>
            <person name="Jiang J.F."/>
            <person name="Wang Q."/>
            <person name="Zhang B."/>
            <person name="Ji P."/>
            <person name="Bell-Sakyi L."/>
            <person name="Cui X.M."/>
            <person name="Yuan T.T."/>
            <person name="Jiang B.G."/>
            <person name="Yang W.F."/>
            <person name="Lam T.T."/>
            <person name="Chang Q.C."/>
            <person name="Ding S.J."/>
            <person name="Wang X.J."/>
            <person name="Zhu J.G."/>
            <person name="Ruan X.D."/>
            <person name="Zhao L."/>
            <person name="Wei J.T."/>
            <person name="Ye R.Z."/>
            <person name="Que T.C."/>
            <person name="Du C.H."/>
            <person name="Zhou Y.H."/>
            <person name="Cheng J.X."/>
            <person name="Dai P.F."/>
            <person name="Guo W.B."/>
            <person name="Han X.H."/>
            <person name="Huang E.J."/>
            <person name="Li L.F."/>
            <person name="Wei W."/>
            <person name="Gao Y.C."/>
            <person name="Liu J.Z."/>
            <person name="Shao H.Z."/>
            <person name="Wang X."/>
            <person name="Wang C.C."/>
            <person name="Yang T.C."/>
            <person name="Huo Q.B."/>
            <person name="Li W."/>
            <person name="Chen H.Y."/>
            <person name="Chen S.E."/>
            <person name="Zhou L.G."/>
            <person name="Ni X.B."/>
            <person name="Tian J.H."/>
            <person name="Sheng Y."/>
            <person name="Liu T."/>
            <person name="Pan Y.S."/>
            <person name="Xia L.Y."/>
            <person name="Li J."/>
            <person name="Zhao F."/>
            <person name="Cao W.C."/>
        </authorList>
    </citation>
    <scope>NUCLEOTIDE SEQUENCE</scope>
    <source>
        <strain evidence="7">Rsan-2018</strain>
    </source>
</reference>
<comment type="caution">
    <text evidence="7">The sequence shown here is derived from an EMBL/GenBank/DDBJ whole genome shotgun (WGS) entry which is preliminary data.</text>
</comment>
<evidence type="ECO:0000313" key="7">
    <source>
        <dbReference type="EMBL" id="KAH7961312.1"/>
    </source>
</evidence>
<gene>
    <name evidence="7" type="ORF">HPB52_007668</name>
</gene>
<evidence type="ECO:0000259" key="6">
    <source>
        <dbReference type="PROSITE" id="PS51704"/>
    </source>
</evidence>
<proteinExistence type="predicted"/>
<keyword evidence="5" id="KW-0456">Lyase</keyword>
<dbReference type="AlphaFoldDB" id="A0A9D4PZR9"/>
<accession>A0A9D4PZR9</accession>
<dbReference type="InterPro" id="IPR030395">
    <property type="entry name" value="GP_PDE_dom"/>
</dbReference>
<dbReference type="PANTHER" id="PTHR46320:SF1">
    <property type="entry name" value="GLYCEROPHOSPHODIESTER PHOSPHODIESTERASE 1"/>
    <property type="match status" value="1"/>
</dbReference>
<dbReference type="GO" id="GO:0016829">
    <property type="term" value="F:lyase activity"/>
    <property type="evidence" value="ECO:0007669"/>
    <property type="project" value="UniProtKB-KW"/>
</dbReference>
<evidence type="ECO:0000313" key="8">
    <source>
        <dbReference type="Proteomes" id="UP000821837"/>
    </source>
</evidence>
<keyword evidence="3" id="KW-0460">Magnesium</keyword>
<keyword evidence="4" id="KW-1015">Disulfide bond</keyword>
<protein>
    <recommendedName>
        <fullName evidence="6">GP-PDE domain-containing protein</fullName>
    </recommendedName>
</protein>
<dbReference type="Proteomes" id="UP000821837">
    <property type="component" value="Chromosome 3"/>
</dbReference>
<evidence type="ECO:0000256" key="4">
    <source>
        <dbReference type="ARBA" id="ARBA00023157"/>
    </source>
</evidence>